<feature type="binding site" evidence="12">
    <location>
        <position position="165"/>
    </location>
    <ligand>
        <name>NAD(+)</name>
        <dbReference type="ChEBI" id="CHEBI:57540"/>
    </ligand>
</feature>
<dbReference type="InterPro" id="IPR036291">
    <property type="entry name" value="NAD(P)-bd_dom_sf"/>
</dbReference>
<feature type="binding site" evidence="12">
    <location>
        <begin position="67"/>
        <end position="68"/>
    </location>
    <ligand>
        <name>NAD(+)</name>
        <dbReference type="ChEBI" id="CHEBI:57540"/>
    </ligand>
</feature>
<keyword evidence="4" id="KW-0276">Fatty acid metabolism</keyword>
<dbReference type="Gene3D" id="1.10.8.400">
    <property type="entry name" value="Enoyl acyl carrier protein reductase"/>
    <property type="match status" value="1"/>
</dbReference>
<dbReference type="GO" id="GO:0006633">
    <property type="term" value="P:fatty acid biosynthetic process"/>
    <property type="evidence" value="ECO:0007669"/>
    <property type="project" value="UniProtKB-KW"/>
</dbReference>
<dbReference type="PANTHER" id="PTHR43159">
    <property type="entry name" value="ENOYL-[ACYL-CARRIER-PROTEIN] REDUCTASE"/>
    <property type="match status" value="1"/>
</dbReference>
<keyword evidence="14" id="KW-1185">Reference proteome</keyword>
<evidence type="ECO:0000256" key="5">
    <source>
        <dbReference type="ARBA" id="ARBA00023002"/>
    </source>
</evidence>
<feature type="active site" description="Proton acceptor" evidence="10">
    <location>
        <position position="158"/>
    </location>
</feature>
<comment type="caution">
    <text evidence="13">The sequence shown here is derived from an EMBL/GenBank/DDBJ whole genome shotgun (WGS) entry which is preliminary data.</text>
</comment>
<evidence type="ECO:0000256" key="3">
    <source>
        <dbReference type="ARBA" id="ARBA00022516"/>
    </source>
</evidence>
<dbReference type="PIRSF" id="PIRSF000094">
    <property type="entry name" value="Enoyl-ACP_rdct"/>
    <property type="match status" value="1"/>
</dbReference>
<evidence type="ECO:0000256" key="7">
    <source>
        <dbReference type="ARBA" id="ARBA00023098"/>
    </source>
</evidence>
<keyword evidence="5 9" id="KW-0560">Oxidoreductase</keyword>
<feature type="active site" description="Proton acceptor" evidence="10">
    <location>
        <position position="148"/>
    </location>
</feature>
<dbReference type="EC" id="1.3.1.9" evidence="9"/>
<sequence length="258" mass="27709">MSNLLAGKKIVVMGVANERSIGWGIAKSLHEHGAELIFTYRKERSLDRLTKLLAENGIRPLMVAACDVSDDESIAAAYAKIGEEAGIIHGVVHSLAYAGKDELQGEFVDTTREGYLLAQDSSAYSLVAVAREARKWMTEGGAIVTQSYIGAERVVRNYNVMGVAKAALEACVRYLAEDLGKDGIRVNAISAGPIRTLSAKGVSGFNEISSVVVERAPLRRNVDQNEVGDATMFLVSDLSRGITGEVIHVDAGYHIMGL</sequence>
<dbReference type="GO" id="GO:0004318">
    <property type="term" value="F:enoyl-[acyl-carrier-protein] reductase (NADH) activity"/>
    <property type="evidence" value="ECO:0007669"/>
    <property type="project" value="UniProtKB-EC"/>
</dbReference>
<dbReference type="CDD" id="cd05372">
    <property type="entry name" value="ENR_SDR"/>
    <property type="match status" value="1"/>
</dbReference>
<organism evidence="13 14">
    <name type="scientific">Cohnella fermenti</name>
    <dbReference type="NCBI Taxonomy" id="2565925"/>
    <lineage>
        <taxon>Bacteria</taxon>
        <taxon>Bacillati</taxon>
        <taxon>Bacillota</taxon>
        <taxon>Bacilli</taxon>
        <taxon>Bacillales</taxon>
        <taxon>Paenibacillaceae</taxon>
        <taxon>Cohnella</taxon>
    </lineage>
</organism>
<comment type="catalytic activity">
    <reaction evidence="9">
        <text>a 2,3-saturated acyl-[ACP] + NAD(+) = a (2E)-enoyl-[ACP] + NADH + H(+)</text>
        <dbReference type="Rhea" id="RHEA:10240"/>
        <dbReference type="Rhea" id="RHEA-COMP:9925"/>
        <dbReference type="Rhea" id="RHEA-COMP:9926"/>
        <dbReference type="ChEBI" id="CHEBI:15378"/>
        <dbReference type="ChEBI" id="CHEBI:57540"/>
        <dbReference type="ChEBI" id="CHEBI:57945"/>
        <dbReference type="ChEBI" id="CHEBI:78784"/>
        <dbReference type="ChEBI" id="CHEBI:78785"/>
        <dbReference type="EC" id="1.3.1.9"/>
    </reaction>
</comment>
<dbReference type="Pfam" id="PF13561">
    <property type="entry name" value="adh_short_C2"/>
    <property type="match status" value="1"/>
</dbReference>
<evidence type="ECO:0000256" key="9">
    <source>
        <dbReference type="PIRNR" id="PIRNR000094"/>
    </source>
</evidence>
<feature type="binding site" evidence="12">
    <location>
        <position position="14"/>
    </location>
    <ligand>
        <name>NAD(+)</name>
        <dbReference type="ChEBI" id="CHEBI:57540"/>
    </ligand>
</feature>
<feature type="binding site" evidence="12">
    <location>
        <position position="95"/>
    </location>
    <ligand>
        <name>NAD(+)</name>
        <dbReference type="ChEBI" id="CHEBI:57540"/>
    </ligand>
</feature>
<dbReference type="OrthoDB" id="9803628at2"/>
<keyword evidence="6 9" id="KW-0520">NAD</keyword>
<gene>
    <name evidence="13" type="primary">fabI</name>
    <name evidence="13" type="ORF">E6C55_22970</name>
</gene>
<comment type="pathway">
    <text evidence="1">Lipid metabolism; fatty acid biosynthesis.</text>
</comment>
<feature type="binding site" evidence="12">
    <location>
        <begin position="20"/>
        <end position="21"/>
    </location>
    <ligand>
        <name>NAD(+)</name>
        <dbReference type="ChEBI" id="CHEBI:57540"/>
    </ligand>
</feature>
<feature type="binding site" evidence="12">
    <location>
        <begin position="194"/>
        <end position="198"/>
    </location>
    <ligand>
        <name>NAD(+)</name>
        <dbReference type="ChEBI" id="CHEBI:57540"/>
    </ligand>
</feature>
<dbReference type="FunFam" id="1.10.8.400:FF:000001">
    <property type="entry name" value="Enoyl-[acyl-carrier-protein] reductase [NADH]"/>
    <property type="match status" value="1"/>
</dbReference>
<evidence type="ECO:0000313" key="13">
    <source>
        <dbReference type="EMBL" id="THF75148.1"/>
    </source>
</evidence>
<dbReference type="InterPro" id="IPR002347">
    <property type="entry name" value="SDR_fam"/>
</dbReference>
<dbReference type="PRINTS" id="PR00081">
    <property type="entry name" value="GDHRDH"/>
</dbReference>
<dbReference type="Gene3D" id="3.40.50.720">
    <property type="entry name" value="NAD(P)-binding Rossmann-like Domain"/>
    <property type="match status" value="1"/>
</dbReference>
<evidence type="ECO:0000256" key="4">
    <source>
        <dbReference type="ARBA" id="ARBA00022832"/>
    </source>
</evidence>
<evidence type="ECO:0000256" key="12">
    <source>
        <dbReference type="PIRSR" id="PIRSR000094-3"/>
    </source>
</evidence>
<evidence type="ECO:0000313" key="14">
    <source>
        <dbReference type="Proteomes" id="UP000310636"/>
    </source>
</evidence>
<reference evidence="13 14" key="1">
    <citation type="submission" date="2019-04" db="EMBL/GenBank/DDBJ databases">
        <title>Cohnella sp. nov. isolated from preserved vegetables.</title>
        <authorList>
            <person name="Lin S.-Y."/>
            <person name="Hung M.-H."/>
            <person name="Young C.-C."/>
        </authorList>
    </citation>
    <scope>NUCLEOTIDE SEQUENCE [LARGE SCALE GENOMIC DNA]</scope>
    <source>
        <strain evidence="13 14">CC-MHH1044</strain>
    </source>
</reference>
<dbReference type="SUPFAM" id="SSF51735">
    <property type="entry name" value="NAD(P)-binding Rossmann-fold domains"/>
    <property type="match status" value="1"/>
</dbReference>
<keyword evidence="7" id="KW-0443">Lipid metabolism</keyword>
<evidence type="ECO:0000256" key="10">
    <source>
        <dbReference type="PIRSR" id="PIRSR000094-1"/>
    </source>
</evidence>
<name>A0A4S4BKA7_9BACL</name>
<evidence type="ECO:0000256" key="6">
    <source>
        <dbReference type="ARBA" id="ARBA00023027"/>
    </source>
</evidence>
<proteinExistence type="inferred from homology"/>
<keyword evidence="3 9" id="KW-0444">Lipid biosynthesis</keyword>
<accession>A0A4S4BKA7</accession>
<dbReference type="NCBIfam" id="NF006369">
    <property type="entry name" value="PRK08594.1"/>
    <property type="match status" value="1"/>
</dbReference>
<dbReference type="EMBL" id="SSOB01000034">
    <property type="protein sequence ID" value="THF75148.1"/>
    <property type="molecule type" value="Genomic_DNA"/>
</dbReference>
<evidence type="ECO:0000256" key="1">
    <source>
        <dbReference type="ARBA" id="ARBA00005194"/>
    </source>
</evidence>
<dbReference type="RefSeq" id="WP_136372160.1">
    <property type="nucleotide sequence ID" value="NZ_SSOB01000034.1"/>
</dbReference>
<evidence type="ECO:0000256" key="2">
    <source>
        <dbReference type="ARBA" id="ARBA00009233"/>
    </source>
</evidence>
<dbReference type="PANTHER" id="PTHR43159:SF2">
    <property type="entry name" value="ENOYL-[ACYL-CARRIER-PROTEIN] REDUCTASE [NADH], CHLOROPLASTIC"/>
    <property type="match status" value="1"/>
</dbReference>
<dbReference type="InterPro" id="IPR014358">
    <property type="entry name" value="Enoyl-ACP_Rdtase_NADH"/>
</dbReference>
<keyword evidence="8 9" id="KW-0275">Fatty acid biosynthesis</keyword>
<feature type="binding site" evidence="11">
    <location>
        <position position="98"/>
    </location>
    <ligand>
        <name>substrate</name>
    </ligand>
</feature>
<protein>
    <recommendedName>
        <fullName evidence="9">Enoyl-[acyl-carrier-protein] reductase [NADH]</fullName>
        <ecNumber evidence="9">1.3.1.9</ecNumber>
    </recommendedName>
</protein>
<dbReference type="Proteomes" id="UP000310636">
    <property type="component" value="Unassembled WGS sequence"/>
</dbReference>
<dbReference type="FunFam" id="3.40.50.720:FF:000054">
    <property type="entry name" value="Enoyl-[acyl-carrier-protein] reductase [NADH]"/>
    <property type="match status" value="1"/>
</dbReference>
<evidence type="ECO:0000256" key="8">
    <source>
        <dbReference type="ARBA" id="ARBA00023160"/>
    </source>
</evidence>
<comment type="similarity">
    <text evidence="2 9">Belongs to the short-chain dehydrogenases/reductases (SDR) family. FabI subfamily.</text>
</comment>
<dbReference type="AlphaFoldDB" id="A0A4S4BKA7"/>
<evidence type="ECO:0000256" key="11">
    <source>
        <dbReference type="PIRSR" id="PIRSR000094-2"/>
    </source>
</evidence>